<protein>
    <submittedName>
        <fullName evidence="2">Uncharacterized protein</fullName>
    </submittedName>
</protein>
<feature type="transmembrane region" description="Helical" evidence="1">
    <location>
        <begin position="61"/>
        <end position="79"/>
    </location>
</feature>
<proteinExistence type="predicted"/>
<organism evidence="2 3">
    <name type="scientific">Tritrichomonas musculus</name>
    <dbReference type="NCBI Taxonomy" id="1915356"/>
    <lineage>
        <taxon>Eukaryota</taxon>
        <taxon>Metamonada</taxon>
        <taxon>Parabasalia</taxon>
        <taxon>Tritrichomonadida</taxon>
        <taxon>Tritrichomonadidae</taxon>
        <taxon>Tritrichomonas</taxon>
    </lineage>
</organism>
<keyword evidence="1" id="KW-1133">Transmembrane helix</keyword>
<evidence type="ECO:0000313" key="3">
    <source>
        <dbReference type="Proteomes" id="UP001470230"/>
    </source>
</evidence>
<accession>A0ABR2KDJ6</accession>
<evidence type="ECO:0000313" key="2">
    <source>
        <dbReference type="EMBL" id="KAK8889209.1"/>
    </source>
</evidence>
<evidence type="ECO:0000256" key="1">
    <source>
        <dbReference type="SAM" id="Phobius"/>
    </source>
</evidence>
<keyword evidence="1" id="KW-0812">Transmembrane</keyword>
<name>A0ABR2KDJ6_9EUKA</name>
<dbReference type="Proteomes" id="UP001470230">
    <property type="component" value="Unassembled WGS sequence"/>
</dbReference>
<keyword evidence="1" id="KW-0472">Membrane</keyword>
<dbReference type="EMBL" id="JAPFFF010000005">
    <property type="protein sequence ID" value="KAK8889209.1"/>
    <property type="molecule type" value="Genomic_DNA"/>
</dbReference>
<reference evidence="2 3" key="1">
    <citation type="submission" date="2024-04" db="EMBL/GenBank/DDBJ databases">
        <title>Tritrichomonas musculus Genome.</title>
        <authorList>
            <person name="Alves-Ferreira E."/>
            <person name="Grigg M."/>
            <person name="Lorenzi H."/>
            <person name="Galac M."/>
        </authorList>
    </citation>
    <scope>NUCLEOTIDE SEQUENCE [LARGE SCALE GENOMIC DNA]</scope>
    <source>
        <strain evidence="2 3">EAF2021</strain>
    </source>
</reference>
<keyword evidence="3" id="KW-1185">Reference proteome</keyword>
<gene>
    <name evidence="2" type="ORF">M9Y10_033954</name>
</gene>
<sequence>MPITSHFTLNERPAKIVHKIESELVDDQQPVAADDLNTQSKTISKAGNINIWIVKYNTLQLANTGTIIVAKLIVLFLVLNQMLWNNCMKQ</sequence>
<comment type="caution">
    <text evidence="2">The sequence shown here is derived from an EMBL/GenBank/DDBJ whole genome shotgun (WGS) entry which is preliminary data.</text>
</comment>